<dbReference type="SMART" id="SM00304">
    <property type="entry name" value="HAMP"/>
    <property type="match status" value="1"/>
</dbReference>
<accession>A0A1G1KR41</accession>
<comment type="caution">
    <text evidence="10">The sequence shown here is derived from an EMBL/GenBank/DDBJ whole genome shotgun (WGS) entry which is preliminary data.</text>
</comment>
<dbReference type="Gene3D" id="6.10.340.10">
    <property type="match status" value="1"/>
</dbReference>
<evidence type="ECO:0000256" key="6">
    <source>
        <dbReference type="ARBA" id="ARBA00022777"/>
    </source>
</evidence>
<dbReference type="SMART" id="SM00388">
    <property type="entry name" value="HisKA"/>
    <property type="match status" value="1"/>
</dbReference>
<keyword evidence="7" id="KW-1133">Transmembrane helix</keyword>
<feature type="domain" description="Histidine kinase" evidence="8">
    <location>
        <begin position="302"/>
        <end position="521"/>
    </location>
</feature>
<protein>
    <recommendedName>
        <fullName evidence="3">histidine kinase</fullName>
        <ecNumber evidence="3">2.7.13.3</ecNumber>
    </recommendedName>
</protein>
<evidence type="ECO:0000256" key="1">
    <source>
        <dbReference type="ARBA" id="ARBA00000085"/>
    </source>
</evidence>
<dbReference type="GO" id="GO:0000155">
    <property type="term" value="F:phosphorelay sensor kinase activity"/>
    <property type="evidence" value="ECO:0007669"/>
    <property type="project" value="InterPro"/>
</dbReference>
<dbReference type="SMART" id="SM00387">
    <property type="entry name" value="HATPase_c"/>
    <property type="match status" value="1"/>
</dbReference>
<evidence type="ECO:0000259" key="8">
    <source>
        <dbReference type="PROSITE" id="PS50109"/>
    </source>
</evidence>
<gene>
    <name evidence="10" type="ORF">A3G33_10540</name>
</gene>
<dbReference type="PROSITE" id="PS50885">
    <property type="entry name" value="HAMP"/>
    <property type="match status" value="1"/>
</dbReference>
<dbReference type="InterPro" id="IPR003660">
    <property type="entry name" value="HAMP_dom"/>
</dbReference>
<dbReference type="InterPro" id="IPR003594">
    <property type="entry name" value="HATPase_dom"/>
</dbReference>
<evidence type="ECO:0000256" key="4">
    <source>
        <dbReference type="ARBA" id="ARBA00022553"/>
    </source>
</evidence>
<dbReference type="PANTHER" id="PTHR43065">
    <property type="entry name" value="SENSOR HISTIDINE KINASE"/>
    <property type="match status" value="1"/>
</dbReference>
<comment type="subcellular location">
    <subcellularLocation>
        <location evidence="2">Membrane</location>
    </subcellularLocation>
</comment>
<dbReference type="EMBL" id="MHFR01000063">
    <property type="protein sequence ID" value="OGW95410.1"/>
    <property type="molecule type" value="Genomic_DNA"/>
</dbReference>
<dbReference type="InterPro" id="IPR036890">
    <property type="entry name" value="HATPase_C_sf"/>
</dbReference>
<dbReference type="PROSITE" id="PS50109">
    <property type="entry name" value="HIS_KIN"/>
    <property type="match status" value="1"/>
</dbReference>
<dbReference type="Pfam" id="PF02518">
    <property type="entry name" value="HATPase_c"/>
    <property type="match status" value="1"/>
</dbReference>
<dbReference type="PANTHER" id="PTHR43065:SF42">
    <property type="entry name" value="TWO-COMPONENT SENSOR PPRA"/>
    <property type="match status" value="1"/>
</dbReference>
<dbReference type="CDD" id="cd06225">
    <property type="entry name" value="HAMP"/>
    <property type="match status" value="1"/>
</dbReference>
<keyword evidence="7" id="KW-0812">Transmembrane</keyword>
<dbReference type="CDD" id="cd00082">
    <property type="entry name" value="HisKA"/>
    <property type="match status" value="1"/>
</dbReference>
<keyword evidence="5" id="KW-0808">Transferase</keyword>
<dbReference type="AlphaFoldDB" id="A0A1G1KR41"/>
<keyword evidence="6" id="KW-0418">Kinase</keyword>
<evidence type="ECO:0000256" key="3">
    <source>
        <dbReference type="ARBA" id="ARBA00012438"/>
    </source>
</evidence>
<feature type="transmembrane region" description="Helical" evidence="7">
    <location>
        <begin position="31"/>
        <end position="51"/>
    </location>
</feature>
<dbReference type="InterPro" id="IPR004358">
    <property type="entry name" value="Sig_transdc_His_kin-like_C"/>
</dbReference>
<evidence type="ECO:0000256" key="2">
    <source>
        <dbReference type="ARBA" id="ARBA00004370"/>
    </source>
</evidence>
<dbReference type="Pfam" id="PF00512">
    <property type="entry name" value="HisKA"/>
    <property type="match status" value="1"/>
</dbReference>
<feature type="transmembrane region" description="Helical" evidence="7">
    <location>
        <begin position="202"/>
        <end position="223"/>
    </location>
</feature>
<dbReference type="EC" id="2.7.13.3" evidence="3"/>
<dbReference type="Gene3D" id="3.30.565.10">
    <property type="entry name" value="Histidine kinase-like ATPase, C-terminal domain"/>
    <property type="match status" value="1"/>
</dbReference>
<dbReference type="SUPFAM" id="SSF55874">
    <property type="entry name" value="ATPase domain of HSP90 chaperone/DNA topoisomerase II/histidine kinase"/>
    <property type="match status" value="1"/>
</dbReference>
<dbReference type="InterPro" id="IPR003661">
    <property type="entry name" value="HisK_dim/P_dom"/>
</dbReference>
<evidence type="ECO:0000313" key="10">
    <source>
        <dbReference type="EMBL" id="OGW95410.1"/>
    </source>
</evidence>
<dbReference type="Gene3D" id="1.10.287.130">
    <property type="match status" value="1"/>
</dbReference>
<dbReference type="Pfam" id="PF00672">
    <property type="entry name" value="HAMP"/>
    <property type="match status" value="1"/>
</dbReference>
<evidence type="ECO:0000313" key="11">
    <source>
        <dbReference type="Proteomes" id="UP000178187"/>
    </source>
</evidence>
<dbReference type="Proteomes" id="UP000178187">
    <property type="component" value="Unassembled WGS sequence"/>
</dbReference>
<reference evidence="10 11" key="1">
    <citation type="journal article" date="2016" name="Nat. Commun.">
        <title>Thousands of microbial genomes shed light on interconnected biogeochemical processes in an aquifer system.</title>
        <authorList>
            <person name="Anantharaman K."/>
            <person name="Brown C.T."/>
            <person name="Hug L.A."/>
            <person name="Sharon I."/>
            <person name="Castelle C.J."/>
            <person name="Probst A.J."/>
            <person name="Thomas B.C."/>
            <person name="Singh A."/>
            <person name="Wilkins M.J."/>
            <person name="Karaoz U."/>
            <person name="Brodie E.L."/>
            <person name="Williams K.H."/>
            <person name="Hubbard S.S."/>
            <person name="Banfield J.F."/>
        </authorList>
    </citation>
    <scope>NUCLEOTIDE SEQUENCE [LARGE SCALE GENOMIC DNA]</scope>
</reference>
<sequence>MLKNYFTIFPRKRSVVKLWKQLGRQSLTVKVVSTISAVVCLIVGSGTFWLMHISSRGIAEISVTSALYQTQLLKNKLIESMIFDSQHHEELAKLLQTNKSVSGLDEVNIFDAGGVVRFSSLPQNIGGMVNLTFDTLDRVTLDHARTDFIGKGNQAKLHIIHPVKGGARCMMCHQNAKSDFLGGIELFVPLAPIYKRFMASRFFFIFIAVAIILVSALLIRWLVRSIVRRPIEKLVATMEKAKGGMLSVKARIHEDPDLRNLADAFNTMVEGIQTAQKQIEEQYQKELAQSNRLASLGQFMSNISHEIKNPLAAISSALHAVQSEFQSVAGQDVFQELTLQLNRIEQTVNNLLRYARQSPPHFEKCDIADPIREALHLADHRLLNNKIKLHWEKTDQKAMVYGDAGQLQQVFLNLFLNAANAMPKGGVLTVRIFLSSEDRTEPFSDSGLRERICVEVEDTGCGIAAENVSKIFDPFFTTNRGGTGLGLSVAKGIVENHKGMISVASEIGKGTKVSVLLPVFNGFEAMNKFPLKQEILA</sequence>
<evidence type="ECO:0000256" key="5">
    <source>
        <dbReference type="ARBA" id="ARBA00022679"/>
    </source>
</evidence>
<comment type="catalytic activity">
    <reaction evidence="1">
        <text>ATP + protein L-histidine = ADP + protein N-phospho-L-histidine.</text>
        <dbReference type="EC" id="2.7.13.3"/>
    </reaction>
</comment>
<evidence type="ECO:0000259" key="9">
    <source>
        <dbReference type="PROSITE" id="PS50885"/>
    </source>
</evidence>
<dbReference type="SUPFAM" id="SSF158472">
    <property type="entry name" value="HAMP domain-like"/>
    <property type="match status" value="1"/>
</dbReference>
<evidence type="ECO:0000256" key="7">
    <source>
        <dbReference type="SAM" id="Phobius"/>
    </source>
</evidence>
<organism evidence="10 11">
    <name type="scientific">Candidatus Danuiimicrobium aquiferis</name>
    <dbReference type="NCBI Taxonomy" id="1801832"/>
    <lineage>
        <taxon>Bacteria</taxon>
        <taxon>Pseudomonadati</taxon>
        <taxon>Candidatus Omnitrophota</taxon>
        <taxon>Candidatus Danuiimicrobium</taxon>
    </lineage>
</organism>
<dbReference type="SUPFAM" id="SSF47384">
    <property type="entry name" value="Homodimeric domain of signal transducing histidine kinase"/>
    <property type="match status" value="1"/>
</dbReference>
<keyword evidence="4" id="KW-0597">Phosphoprotein</keyword>
<name>A0A1G1KR41_9BACT</name>
<proteinExistence type="predicted"/>
<keyword evidence="7" id="KW-0472">Membrane</keyword>
<dbReference type="GO" id="GO:0016020">
    <property type="term" value="C:membrane"/>
    <property type="evidence" value="ECO:0007669"/>
    <property type="project" value="UniProtKB-SubCell"/>
</dbReference>
<dbReference type="InterPro" id="IPR036097">
    <property type="entry name" value="HisK_dim/P_sf"/>
</dbReference>
<dbReference type="Gene3D" id="3.30.450.290">
    <property type="match status" value="1"/>
</dbReference>
<feature type="domain" description="HAMP" evidence="9">
    <location>
        <begin position="225"/>
        <end position="277"/>
    </location>
</feature>
<dbReference type="InterPro" id="IPR005467">
    <property type="entry name" value="His_kinase_dom"/>
</dbReference>
<dbReference type="PRINTS" id="PR00344">
    <property type="entry name" value="BCTRLSENSOR"/>
</dbReference>